<feature type="transmembrane region" description="Helical" evidence="8">
    <location>
        <begin position="237"/>
        <end position="262"/>
    </location>
</feature>
<dbReference type="Proteomes" id="UP000584642">
    <property type="component" value="Unassembled WGS sequence"/>
</dbReference>
<evidence type="ECO:0000256" key="1">
    <source>
        <dbReference type="ARBA" id="ARBA00004429"/>
    </source>
</evidence>
<evidence type="ECO:0000259" key="9">
    <source>
        <dbReference type="PROSITE" id="PS50928"/>
    </source>
</evidence>
<name>A0ABX2TCY7_9PROT</name>
<gene>
    <name evidence="10" type="ORF">HND93_14315</name>
</gene>
<feature type="transmembrane region" description="Helical" evidence="8">
    <location>
        <begin position="196"/>
        <end position="217"/>
    </location>
</feature>
<feature type="transmembrane region" description="Helical" evidence="8">
    <location>
        <begin position="77"/>
        <end position="97"/>
    </location>
</feature>
<evidence type="ECO:0000256" key="4">
    <source>
        <dbReference type="ARBA" id="ARBA00022519"/>
    </source>
</evidence>
<protein>
    <submittedName>
        <fullName evidence="10">ABC transporter permease</fullName>
    </submittedName>
</protein>
<dbReference type="Gene3D" id="1.10.3720.10">
    <property type="entry name" value="MetI-like"/>
    <property type="match status" value="1"/>
</dbReference>
<evidence type="ECO:0000313" key="10">
    <source>
        <dbReference type="EMBL" id="NYZ20884.1"/>
    </source>
</evidence>
<evidence type="ECO:0000256" key="8">
    <source>
        <dbReference type="RuleBase" id="RU363032"/>
    </source>
</evidence>
<feature type="transmembrane region" description="Helical" evidence="8">
    <location>
        <begin position="109"/>
        <end position="128"/>
    </location>
</feature>
<dbReference type="PANTHER" id="PTHR43357">
    <property type="entry name" value="INNER MEMBRANE ABC TRANSPORTER PERMEASE PROTEIN YDCV"/>
    <property type="match status" value="1"/>
</dbReference>
<keyword evidence="11" id="KW-1185">Reference proteome</keyword>
<dbReference type="RefSeq" id="WP_180282660.1">
    <property type="nucleotide sequence ID" value="NZ_JABFDB010000009.1"/>
</dbReference>
<comment type="subcellular location">
    <subcellularLocation>
        <location evidence="1">Cell inner membrane</location>
        <topology evidence="1">Multi-pass membrane protein</topology>
    </subcellularLocation>
    <subcellularLocation>
        <location evidence="8">Cell membrane</location>
        <topology evidence="8">Multi-pass membrane protein</topology>
    </subcellularLocation>
</comment>
<keyword evidence="2 8" id="KW-0813">Transport</keyword>
<reference evidence="10 11" key="1">
    <citation type="submission" date="2020-05" db="EMBL/GenBank/DDBJ databases">
        <title>Azospirillum oleiclasticum sp. nov, a nitrogen-fixing and heavy crude oil-emulsifying bacterium isolated from the crude oil of Yumen Oilfield.</title>
        <authorList>
            <person name="Wu D."/>
            <person name="Cai M."/>
            <person name="Zhang X."/>
        </authorList>
    </citation>
    <scope>NUCLEOTIDE SEQUENCE [LARGE SCALE GENOMIC DNA]</scope>
    <source>
        <strain evidence="10 11">ROY-1-1-2</strain>
    </source>
</reference>
<feature type="transmembrane region" description="Helical" evidence="8">
    <location>
        <begin position="140"/>
        <end position="162"/>
    </location>
</feature>
<comment type="caution">
    <text evidence="10">The sequence shown here is derived from an EMBL/GenBank/DDBJ whole genome shotgun (WGS) entry which is preliminary data.</text>
</comment>
<dbReference type="Pfam" id="PF00528">
    <property type="entry name" value="BPD_transp_1"/>
    <property type="match status" value="1"/>
</dbReference>
<keyword evidence="5 8" id="KW-0812">Transmembrane</keyword>
<keyword evidence="7 8" id="KW-0472">Membrane</keyword>
<dbReference type="PANTHER" id="PTHR43357:SF4">
    <property type="entry name" value="INNER MEMBRANE ABC TRANSPORTER PERMEASE PROTEIN YDCV"/>
    <property type="match status" value="1"/>
</dbReference>
<dbReference type="PROSITE" id="PS50928">
    <property type="entry name" value="ABC_TM1"/>
    <property type="match status" value="1"/>
</dbReference>
<evidence type="ECO:0000256" key="7">
    <source>
        <dbReference type="ARBA" id="ARBA00023136"/>
    </source>
</evidence>
<feature type="domain" description="ABC transmembrane type-1" evidence="9">
    <location>
        <begin position="71"/>
        <end position="259"/>
    </location>
</feature>
<keyword evidence="6 8" id="KW-1133">Transmembrane helix</keyword>
<keyword evidence="4" id="KW-0997">Cell inner membrane</keyword>
<dbReference type="EMBL" id="JABFDB010000009">
    <property type="protein sequence ID" value="NYZ20884.1"/>
    <property type="molecule type" value="Genomic_DNA"/>
</dbReference>
<keyword evidence="3" id="KW-1003">Cell membrane</keyword>
<dbReference type="InterPro" id="IPR035906">
    <property type="entry name" value="MetI-like_sf"/>
</dbReference>
<organism evidence="10 11">
    <name type="scientific">Azospirillum oleiclasticum</name>
    <dbReference type="NCBI Taxonomy" id="2735135"/>
    <lineage>
        <taxon>Bacteria</taxon>
        <taxon>Pseudomonadati</taxon>
        <taxon>Pseudomonadota</taxon>
        <taxon>Alphaproteobacteria</taxon>
        <taxon>Rhodospirillales</taxon>
        <taxon>Azospirillaceae</taxon>
        <taxon>Azospirillum</taxon>
    </lineage>
</organism>
<evidence type="ECO:0000256" key="5">
    <source>
        <dbReference type="ARBA" id="ARBA00022692"/>
    </source>
</evidence>
<dbReference type="CDD" id="cd06261">
    <property type="entry name" value="TM_PBP2"/>
    <property type="match status" value="1"/>
</dbReference>
<dbReference type="SUPFAM" id="SSF161098">
    <property type="entry name" value="MetI-like"/>
    <property type="match status" value="1"/>
</dbReference>
<sequence>MHNSLPDRMTRFWRATGGLIAWSGYLFLLMPTLILVPVSLGGSQQLSFPPEQLSLALYEQFFTDPSWWGAALQSAKIATLSTMLTMLIAVPAAYALVRGDFPGRRFLNLFTLSPILVPVVVLGLGFYLNFNLFGIGGSDLSLVIAHTILIAPFVVVSVSAGLRQIDPALETVATIMGAGRATIFFRVVLPQIRDSLVVGALLAFLISFDEVVASYFVSGPSTMTLPVKMYSALRWEISPVIAAVSAMLTILSLVFSVALIHLQKKSRGH</sequence>
<evidence type="ECO:0000256" key="2">
    <source>
        <dbReference type="ARBA" id="ARBA00022448"/>
    </source>
</evidence>
<proteinExistence type="inferred from homology"/>
<dbReference type="InterPro" id="IPR000515">
    <property type="entry name" value="MetI-like"/>
</dbReference>
<evidence type="ECO:0000256" key="6">
    <source>
        <dbReference type="ARBA" id="ARBA00022989"/>
    </source>
</evidence>
<accession>A0ABX2TCY7</accession>
<feature type="transmembrane region" description="Helical" evidence="8">
    <location>
        <begin position="12"/>
        <end position="36"/>
    </location>
</feature>
<evidence type="ECO:0000313" key="11">
    <source>
        <dbReference type="Proteomes" id="UP000584642"/>
    </source>
</evidence>
<comment type="similarity">
    <text evidence="8">Belongs to the binding-protein-dependent transport system permease family.</text>
</comment>
<evidence type="ECO:0000256" key="3">
    <source>
        <dbReference type="ARBA" id="ARBA00022475"/>
    </source>
</evidence>